<sequence length="683" mass="73195">MEVSVSVVVVLSSLLSLLLAAALPGFAAASGGGAVASQEISITLDPSRHEVAGESRIVFAPGSRAARLRLANGARIESVRCDGRDLPFTFRSGVIDLQFPQGANSVAVAYRARFNDQVSRHPAAGEDPSYGVNAAISSEGTFLGGGAYWYPVPEQVPSSRKVTISAPAGTEAVTFGARLSRETSGGTTRSVWQEARPVGALSLCAGPYLVEERKAAGVTLYSYFYRDNAELAPRYLEAAGKYLALYQDLFGPYPFEKFAVVENFFPTGYGFPSFTLLGGSVIRLPFIIDTSLPHEIAHSWWGNGIDVDLSEGNWCEGLVTYLADYLLKERRSRAEAVEYRRQLLIDYASLVTAENEFPLTAFVSRSDPPSRAIGYGKAAMVFHMIRSRVGDEAFFAALKELASQRMYRSASWSDLVRVFSRRSGSDLSDIRALIERGGGARLSLSGIKSRQLATGWEVTGSVRQSPPYFAQAVPLRLESSSGAAVRLLPVPAQAATPFELAAHGQPRRLLLDPDAEVFRILSPGEIPATVNSVKGSGNLIGVITRGCRVDRGSFAAFLSSLSQGRAKVVDEAELSPEQAAEHDLLLCGRPGNALLLPPGAEPPSDEEKGLTDALRFTVLKRSVPARGVVALFEPGSPAAGTLYAPKITHYGKYGDLLFSGGANRRKATAAATDADVVVRFPVH</sequence>
<accession>A0ABX8LM91</accession>
<protein>
    <submittedName>
        <fullName evidence="3">M1 family peptidase</fullName>
    </submittedName>
</protein>
<feature type="chain" id="PRO_5047388502" evidence="1">
    <location>
        <begin position="28"/>
        <end position="683"/>
    </location>
</feature>
<evidence type="ECO:0000313" key="4">
    <source>
        <dbReference type="Proteomes" id="UP000683559"/>
    </source>
</evidence>
<evidence type="ECO:0000313" key="3">
    <source>
        <dbReference type="EMBL" id="QXE93007.1"/>
    </source>
</evidence>
<evidence type="ECO:0000259" key="2">
    <source>
        <dbReference type="Pfam" id="PF01433"/>
    </source>
</evidence>
<dbReference type="Pfam" id="PF01433">
    <property type="entry name" value="Peptidase_M1"/>
    <property type="match status" value="1"/>
</dbReference>
<keyword evidence="4" id="KW-1185">Reference proteome</keyword>
<keyword evidence="1" id="KW-0732">Signal</keyword>
<dbReference type="PANTHER" id="PTHR11533">
    <property type="entry name" value="PROTEASE M1 ZINC METALLOPROTEASE"/>
    <property type="match status" value="1"/>
</dbReference>
<name>A0ABX8LM91_9BACT</name>
<dbReference type="PANTHER" id="PTHR11533:SF174">
    <property type="entry name" value="PUROMYCIN-SENSITIVE AMINOPEPTIDASE-RELATED"/>
    <property type="match status" value="1"/>
</dbReference>
<reference evidence="3 4" key="1">
    <citation type="submission" date="2021-06" db="EMBL/GenBank/DDBJ databases">
        <title>Gemonas diversity in paddy soil.</title>
        <authorList>
            <person name="Liu G."/>
        </authorList>
    </citation>
    <scope>NUCLEOTIDE SEQUENCE [LARGE SCALE GENOMIC DNA]</scope>
    <source>
        <strain evidence="3 4">RG2</strain>
    </source>
</reference>
<evidence type="ECO:0000256" key="1">
    <source>
        <dbReference type="SAM" id="SignalP"/>
    </source>
</evidence>
<organism evidence="3 4">
    <name type="scientific">Geomonas subterranea</name>
    <dbReference type="NCBI Taxonomy" id="2847989"/>
    <lineage>
        <taxon>Bacteria</taxon>
        <taxon>Pseudomonadati</taxon>
        <taxon>Thermodesulfobacteriota</taxon>
        <taxon>Desulfuromonadia</taxon>
        <taxon>Geobacterales</taxon>
        <taxon>Geobacteraceae</taxon>
        <taxon>Geomonas</taxon>
    </lineage>
</organism>
<feature type="domain" description="Peptidase M1 membrane alanine aminopeptidase" evidence="2">
    <location>
        <begin position="293"/>
        <end position="430"/>
    </location>
</feature>
<feature type="signal peptide" evidence="1">
    <location>
        <begin position="1"/>
        <end position="27"/>
    </location>
</feature>
<dbReference type="InterPro" id="IPR014782">
    <property type="entry name" value="Peptidase_M1_dom"/>
</dbReference>
<proteinExistence type="predicted"/>
<dbReference type="EMBL" id="CP077683">
    <property type="protein sequence ID" value="QXE93007.1"/>
    <property type="molecule type" value="Genomic_DNA"/>
</dbReference>
<gene>
    <name evidence="3" type="ORF">KP001_03675</name>
</gene>
<dbReference type="Proteomes" id="UP000683559">
    <property type="component" value="Chromosome"/>
</dbReference>
<dbReference type="InterPro" id="IPR050344">
    <property type="entry name" value="Peptidase_M1_aminopeptidases"/>
</dbReference>